<keyword evidence="2" id="KW-0946">Virion</keyword>
<dbReference type="Pfam" id="PF09671">
    <property type="entry name" value="Spore_GerQ"/>
    <property type="match status" value="1"/>
</dbReference>
<name>A0A3N9UHU1_9BACI</name>
<evidence type="ECO:0000313" key="3">
    <source>
        <dbReference type="Proteomes" id="UP000274033"/>
    </source>
</evidence>
<proteinExistence type="predicted"/>
<dbReference type="EMBL" id="RRCT01000003">
    <property type="protein sequence ID" value="RQW75683.1"/>
    <property type="molecule type" value="Genomic_DNA"/>
</dbReference>
<dbReference type="AlphaFoldDB" id="A0A3N9UHU1"/>
<protein>
    <submittedName>
        <fullName evidence="2">Spore coat protein GerQ</fullName>
    </submittedName>
</protein>
<comment type="caution">
    <text evidence="2">The sequence shown here is derived from an EMBL/GenBank/DDBJ whole genome shotgun (WGS) entry which is preliminary data.</text>
</comment>
<evidence type="ECO:0000313" key="2">
    <source>
        <dbReference type="EMBL" id="RQW75683.1"/>
    </source>
</evidence>
<dbReference type="NCBIfam" id="TIGR02728">
    <property type="entry name" value="spore_gerQ"/>
    <property type="match status" value="1"/>
</dbReference>
<feature type="region of interest" description="Disordered" evidence="1">
    <location>
        <begin position="1"/>
        <end position="27"/>
    </location>
</feature>
<dbReference type="InterPro" id="IPR014099">
    <property type="entry name" value="Spore_coat_GerQ"/>
</dbReference>
<gene>
    <name evidence="2" type="primary">gerQ</name>
    <name evidence="2" type="ORF">EBB45_05500</name>
</gene>
<evidence type="ECO:0000256" key="1">
    <source>
        <dbReference type="SAM" id="MobiDB-lite"/>
    </source>
</evidence>
<dbReference type="Proteomes" id="UP000274033">
    <property type="component" value="Unassembled WGS sequence"/>
</dbReference>
<sequence length="120" mass="13305">MTQTPQTPQTPSQLPGTSPMAPPGTPALQREESYIENILRLNRGKIGTFYFTVPEAAGINGQGNTKVVRGYVEAAGRDHAIISDPSTGHRFLFPMIYFDFAEFDEELAYFNQTPGLPTRR</sequence>
<organism evidence="2 3">
    <name type="scientific">Lysinibacillus composti</name>
    <dbReference type="NCBI Taxonomy" id="720633"/>
    <lineage>
        <taxon>Bacteria</taxon>
        <taxon>Bacillati</taxon>
        <taxon>Bacillota</taxon>
        <taxon>Bacilli</taxon>
        <taxon>Bacillales</taxon>
        <taxon>Bacillaceae</taxon>
        <taxon>Lysinibacillus</taxon>
    </lineage>
</organism>
<dbReference type="OrthoDB" id="1643178at2"/>
<reference evidence="2 3" key="1">
    <citation type="journal article" date="2013" name="J. Microbiol.">
        <title>Lysinibacillus chungkukjangi sp. nov., isolated from Chungkukjang, Korean fermented soybean food.</title>
        <authorList>
            <person name="Kim S.J."/>
            <person name="Jang Y.H."/>
            <person name="Hamada M."/>
            <person name="Ahn J.H."/>
            <person name="Weon H.Y."/>
            <person name="Suzuki K."/>
            <person name="Whang K.S."/>
            <person name="Kwon S.W."/>
        </authorList>
    </citation>
    <scope>NUCLEOTIDE SEQUENCE [LARGE SCALE GENOMIC DNA]</scope>
    <source>
        <strain evidence="2 3">MCCC 1A12701</strain>
    </source>
</reference>
<keyword evidence="3" id="KW-1185">Reference proteome</keyword>
<feature type="compositionally biased region" description="Low complexity" evidence="1">
    <location>
        <begin position="1"/>
        <end position="19"/>
    </location>
</feature>
<keyword evidence="2" id="KW-0167">Capsid protein</keyword>
<accession>A0A3N9UHU1</accession>